<dbReference type="Gene3D" id="1.50.10.20">
    <property type="match status" value="1"/>
</dbReference>
<dbReference type="EMBL" id="JAQQWM010000006">
    <property type="protein sequence ID" value="KAK8059566.1"/>
    <property type="molecule type" value="Genomic_DNA"/>
</dbReference>
<dbReference type="InterPro" id="IPR008928">
    <property type="entry name" value="6-hairpin_glycosidase_sf"/>
</dbReference>
<dbReference type="SUPFAM" id="SSF48208">
    <property type="entry name" value="Six-hairpin glycosidases"/>
    <property type="match status" value="1"/>
</dbReference>
<evidence type="ECO:0000313" key="2">
    <source>
        <dbReference type="EMBL" id="KAK8059566.1"/>
    </source>
</evidence>
<reference evidence="2 3" key="1">
    <citation type="submission" date="2023-01" db="EMBL/GenBank/DDBJ databases">
        <title>Analysis of 21 Apiospora genomes using comparative genomics revels a genus with tremendous synthesis potential of carbohydrate active enzymes and secondary metabolites.</title>
        <authorList>
            <person name="Sorensen T."/>
        </authorList>
    </citation>
    <scope>NUCLEOTIDE SEQUENCE [LARGE SCALE GENOMIC DNA]</scope>
    <source>
        <strain evidence="2 3">CBS 83171</strain>
    </source>
</reference>
<gene>
    <name evidence="2" type="ORF">PG996_009496</name>
</gene>
<feature type="region of interest" description="Disordered" evidence="1">
    <location>
        <begin position="134"/>
        <end position="153"/>
    </location>
</feature>
<comment type="caution">
    <text evidence="2">The sequence shown here is derived from an EMBL/GenBank/DDBJ whole genome shotgun (WGS) entry which is preliminary data.</text>
</comment>
<accession>A0ABR1UKW7</accession>
<feature type="compositionally biased region" description="Polar residues" evidence="1">
    <location>
        <begin position="140"/>
        <end position="153"/>
    </location>
</feature>
<protein>
    <recommendedName>
        <fullName evidence="4">Mannan endo-1,6-alpha-mannosidase</fullName>
    </recommendedName>
</protein>
<sequence length="420" mass="45630">MVSSSYVIGLVSKGLVGGLTSRALMVMSDEANHLSDVQTYTNNTLTGLNALQGWYNRKTGLWDTTGWWNSANCLTVLADFAALNTPMKGNLNIPDIIQNTYEQAQQTRMSAIKSLDVGRNGMVVSSYNFKPTSEYKDTGSKSTFGSSDTSEPSVVSKRGFDDFINDYYDDEGWWALALIRSHDLGVQGLGDQTYISAANDIFEDMRKGRSPCGGIYWSKVTDYTNAIANELFFSVAASMANRMPNKQYYVDIAVEQWKWFKGSGLINKDNLVNDGLTTACKNNGGATWSYNQGVILGGLAELYKATGDVSLLASADAIAKAAMSKLSRNGTLFEGCEPNCGADGAQFKGVFLRNLMYLHQVAPQPAYRTYILNNANTIWAKDRNVTTNQLGVTWPGPYTTSDAGAHSSAMDALVAAVAVV</sequence>
<dbReference type="PANTHER" id="PTHR47791">
    <property type="entry name" value="MEIOTICALLY UP-REGULATED GENE 191 PROTEIN"/>
    <property type="match status" value="1"/>
</dbReference>
<name>A0ABR1UKW7_9PEZI</name>
<dbReference type="PANTHER" id="PTHR47791:SF1">
    <property type="entry name" value="ENDO MANNANASE, GH76 FAMILY (EUROFUNG)"/>
    <property type="match status" value="1"/>
</dbReference>
<organism evidence="2 3">
    <name type="scientific">Apiospora saccharicola</name>
    <dbReference type="NCBI Taxonomy" id="335842"/>
    <lineage>
        <taxon>Eukaryota</taxon>
        <taxon>Fungi</taxon>
        <taxon>Dikarya</taxon>
        <taxon>Ascomycota</taxon>
        <taxon>Pezizomycotina</taxon>
        <taxon>Sordariomycetes</taxon>
        <taxon>Xylariomycetidae</taxon>
        <taxon>Amphisphaeriales</taxon>
        <taxon>Apiosporaceae</taxon>
        <taxon>Apiospora</taxon>
    </lineage>
</organism>
<dbReference type="InterPro" id="IPR005198">
    <property type="entry name" value="Glyco_hydro_76"/>
</dbReference>
<dbReference type="Proteomes" id="UP001446871">
    <property type="component" value="Unassembled WGS sequence"/>
</dbReference>
<dbReference type="InterPro" id="IPR053169">
    <property type="entry name" value="MUG_Protein"/>
</dbReference>
<evidence type="ECO:0000313" key="3">
    <source>
        <dbReference type="Proteomes" id="UP001446871"/>
    </source>
</evidence>
<dbReference type="Pfam" id="PF03663">
    <property type="entry name" value="Glyco_hydro_76"/>
    <property type="match status" value="1"/>
</dbReference>
<evidence type="ECO:0000256" key="1">
    <source>
        <dbReference type="SAM" id="MobiDB-lite"/>
    </source>
</evidence>
<proteinExistence type="predicted"/>
<keyword evidence="3" id="KW-1185">Reference proteome</keyword>
<evidence type="ECO:0008006" key="4">
    <source>
        <dbReference type="Google" id="ProtNLM"/>
    </source>
</evidence>